<protein>
    <recommendedName>
        <fullName evidence="4">DUF1648 domain-containing protein</fullName>
    </recommendedName>
</protein>
<evidence type="ECO:0000256" key="1">
    <source>
        <dbReference type="SAM" id="Phobius"/>
    </source>
</evidence>
<keyword evidence="3" id="KW-1185">Reference proteome</keyword>
<dbReference type="OrthoDB" id="3178004at2"/>
<dbReference type="AlphaFoldDB" id="A0A1H7WQG8"/>
<evidence type="ECO:0000313" key="3">
    <source>
        <dbReference type="Proteomes" id="UP000198677"/>
    </source>
</evidence>
<keyword evidence="1" id="KW-0472">Membrane</keyword>
<sequence>MSNSRTFDPAGVLFGIGVPALAVAVGLTLTRLWSPRLPDTVATHWAGSGPDGFSTPSSLAATMVIVILLVGCGASAIAALAGAMLMTRRAMLIVGLTVVGLVLTLWIALLAAQLDLASAVDVALPMTWIGLGMVAGAAVGIIGASTLRDHRERSAATLPPDPRLPRGPLDLPITVRLGLGPATAAVLLGTGAAITGLLCARAGSWWPLAAFLPVSLLMVGLLRFRVTLDETGLWVHNMGMTAVGYGVEELVGANVEEVNPSRDFGGWGLRLKGRGNYGVVTTTGPAVVFTAANGQRLTVTTPRAEEMAGALNALADRRLADR</sequence>
<feature type="transmembrane region" description="Helical" evidence="1">
    <location>
        <begin position="204"/>
        <end position="224"/>
    </location>
</feature>
<keyword evidence="1" id="KW-0812">Transmembrane</keyword>
<gene>
    <name evidence="2" type="ORF">SAMN05444583_12834</name>
</gene>
<proteinExistence type="predicted"/>
<evidence type="ECO:0000313" key="2">
    <source>
        <dbReference type="EMBL" id="SEM23780.1"/>
    </source>
</evidence>
<organism evidence="2 3">
    <name type="scientific">Rhodococcus maanshanensis</name>
    <dbReference type="NCBI Taxonomy" id="183556"/>
    <lineage>
        <taxon>Bacteria</taxon>
        <taxon>Bacillati</taxon>
        <taxon>Actinomycetota</taxon>
        <taxon>Actinomycetes</taxon>
        <taxon>Mycobacteriales</taxon>
        <taxon>Nocardiaceae</taxon>
        <taxon>Rhodococcus</taxon>
    </lineage>
</organism>
<reference evidence="3" key="1">
    <citation type="submission" date="2016-10" db="EMBL/GenBank/DDBJ databases">
        <authorList>
            <person name="Varghese N."/>
            <person name="Submissions S."/>
        </authorList>
    </citation>
    <scope>NUCLEOTIDE SEQUENCE [LARGE SCALE GENOMIC DNA]</scope>
    <source>
        <strain evidence="3">DSM 44675</strain>
    </source>
</reference>
<feature type="transmembrane region" description="Helical" evidence="1">
    <location>
        <begin position="126"/>
        <end position="147"/>
    </location>
</feature>
<name>A0A1H7WQG8_9NOCA</name>
<feature type="transmembrane region" description="Helical" evidence="1">
    <location>
        <begin position="173"/>
        <end position="198"/>
    </location>
</feature>
<dbReference type="Proteomes" id="UP000198677">
    <property type="component" value="Unassembled WGS sequence"/>
</dbReference>
<dbReference type="EMBL" id="FOAW01000028">
    <property type="protein sequence ID" value="SEM23780.1"/>
    <property type="molecule type" value="Genomic_DNA"/>
</dbReference>
<feature type="transmembrane region" description="Helical" evidence="1">
    <location>
        <begin position="59"/>
        <end position="85"/>
    </location>
</feature>
<accession>A0A1H7WQG8</accession>
<keyword evidence="1" id="KW-1133">Transmembrane helix</keyword>
<feature type="transmembrane region" description="Helical" evidence="1">
    <location>
        <begin position="92"/>
        <end position="114"/>
    </location>
</feature>
<feature type="transmembrane region" description="Helical" evidence="1">
    <location>
        <begin position="12"/>
        <end position="33"/>
    </location>
</feature>
<evidence type="ECO:0008006" key="4">
    <source>
        <dbReference type="Google" id="ProtNLM"/>
    </source>
</evidence>
<dbReference type="RefSeq" id="WP_072753037.1">
    <property type="nucleotide sequence ID" value="NZ_FOAW01000028.1"/>
</dbReference>